<keyword evidence="1" id="KW-0812">Transmembrane</keyword>
<accession>A0A2M8EIV4</accession>
<dbReference type="AlphaFoldDB" id="A0A2M8EIV4"/>
<keyword evidence="1" id="KW-0472">Membrane</keyword>
<dbReference type="EMBL" id="PFSK01000029">
    <property type="protein sequence ID" value="PJC22634.1"/>
    <property type="molecule type" value="Genomic_DNA"/>
</dbReference>
<feature type="transmembrane region" description="Helical" evidence="1">
    <location>
        <begin position="72"/>
        <end position="93"/>
    </location>
</feature>
<name>A0A2M8EIV4_UNCKA</name>
<feature type="signal peptide" evidence="2">
    <location>
        <begin position="1"/>
        <end position="30"/>
    </location>
</feature>
<feature type="transmembrane region" description="Helical" evidence="1">
    <location>
        <begin position="105"/>
        <end position="125"/>
    </location>
</feature>
<evidence type="ECO:0000313" key="4">
    <source>
        <dbReference type="Proteomes" id="UP000228781"/>
    </source>
</evidence>
<evidence type="ECO:0008006" key="5">
    <source>
        <dbReference type="Google" id="ProtNLM"/>
    </source>
</evidence>
<keyword evidence="2" id="KW-0732">Signal</keyword>
<feature type="chain" id="PRO_5014948181" description="DUF4134 domain-containing protein" evidence="2">
    <location>
        <begin position="31"/>
        <end position="127"/>
    </location>
</feature>
<keyword evidence="1" id="KW-1133">Transmembrane helix</keyword>
<evidence type="ECO:0000256" key="1">
    <source>
        <dbReference type="SAM" id="Phobius"/>
    </source>
</evidence>
<dbReference type="Pfam" id="PF18895">
    <property type="entry name" value="T4SS_pilin"/>
    <property type="match status" value="1"/>
</dbReference>
<protein>
    <recommendedName>
        <fullName evidence="5">DUF4134 domain-containing protein</fullName>
    </recommendedName>
</protein>
<feature type="non-terminal residue" evidence="3">
    <location>
        <position position="127"/>
    </location>
</feature>
<evidence type="ECO:0000256" key="2">
    <source>
        <dbReference type="SAM" id="SignalP"/>
    </source>
</evidence>
<dbReference type="InterPro" id="IPR043993">
    <property type="entry name" value="T4SS_pilin"/>
</dbReference>
<organism evidence="3 4">
    <name type="scientific">candidate division WWE3 bacterium CG_4_9_14_0_2_um_filter_48_10</name>
    <dbReference type="NCBI Taxonomy" id="1975078"/>
    <lineage>
        <taxon>Bacteria</taxon>
        <taxon>Katanobacteria</taxon>
    </lineage>
</organism>
<comment type="caution">
    <text evidence="3">The sequence shown here is derived from an EMBL/GenBank/DDBJ whole genome shotgun (WGS) entry which is preliminary data.</text>
</comment>
<gene>
    <name evidence="3" type="ORF">CO059_02105</name>
</gene>
<sequence>MIQKLKKILFSFSAVIMFAIPLAAGGAASAAVTQTDFNNNLCSGSNGDLSGAATTGCDTAAEQAGSKLFTTVINVISIVVGIIAVIMIIVGGFRYITSGGKQESVAGAKTTILYALIGLVIVALAQI</sequence>
<dbReference type="Proteomes" id="UP000228781">
    <property type="component" value="Unassembled WGS sequence"/>
</dbReference>
<evidence type="ECO:0000313" key="3">
    <source>
        <dbReference type="EMBL" id="PJC22634.1"/>
    </source>
</evidence>
<reference evidence="4" key="1">
    <citation type="submission" date="2017-09" db="EMBL/GenBank/DDBJ databases">
        <title>Depth-based differentiation of microbial function through sediment-hosted aquifers and enrichment of novel symbionts in the deep terrestrial subsurface.</title>
        <authorList>
            <person name="Probst A.J."/>
            <person name="Ladd B."/>
            <person name="Jarett J.K."/>
            <person name="Geller-Mcgrath D.E."/>
            <person name="Sieber C.M.K."/>
            <person name="Emerson J.B."/>
            <person name="Anantharaman K."/>
            <person name="Thomas B.C."/>
            <person name="Malmstrom R."/>
            <person name="Stieglmeier M."/>
            <person name="Klingl A."/>
            <person name="Woyke T."/>
            <person name="Ryan C.M."/>
            <person name="Banfield J.F."/>
        </authorList>
    </citation>
    <scope>NUCLEOTIDE SEQUENCE [LARGE SCALE GENOMIC DNA]</scope>
</reference>
<proteinExistence type="predicted"/>